<gene>
    <name evidence="4" type="ORF">Nlim_0287</name>
</gene>
<proteinExistence type="inferred from homology"/>
<dbReference type="Pfam" id="PF00210">
    <property type="entry name" value="Ferritin"/>
    <property type="match status" value="1"/>
</dbReference>
<dbReference type="EMBL" id="AEGP01000021">
    <property type="protein sequence ID" value="EGG42822.1"/>
    <property type="molecule type" value="Genomic_DNA"/>
</dbReference>
<evidence type="ECO:0000259" key="3">
    <source>
        <dbReference type="Pfam" id="PF00210"/>
    </source>
</evidence>
<dbReference type="GO" id="GO:0008199">
    <property type="term" value="F:ferric iron binding"/>
    <property type="evidence" value="ECO:0007669"/>
    <property type="project" value="InterPro"/>
</dbReference>
<dbReference type="GO" id="GO:0003677">
    <property type="term" value="F:DNA binding"/>
    <property type="evidence" value="ECO:0007669"/>
    <property type="project" value="UniProtKB-KW"/>
</dbReference>
<reference evidence="4" key="1">
    <citation type="journal article" date="2011" name="PLoS ONE">
        <title>Genome of a low-salinity ammonia-oxidizing archaeon determined by single-cell and metagenomic analysis.</title>
        <authorList>
            <person name="Blainey P.C."/>
            <person name="Mosier A.C."/>
            <person name="Potanina A."/>
            <person name="Francis C.A."/>
            <person name="Quake S.R."/>
        </authorList>
    </citation>
    <scope>NUCLEOTIDE SEQUENCE [LARGE SCALE GENOMIC DNA]</scope>
    <source>
        <strain evidence="4">SFB1</strain>
    </source>
</reference>
<dbReference type="STRING" id="886738.Nlim_0287"/>
<dbReference type="Proteomes" id="UP000004348">
    <property type="component" value="Chromosome"/>
</dbReference>
<organism evidence="4">
    <name type="scientific">Candidatus Nitrosarchaeum limnium SFB1</name>
    <dbReference type="NCBI Taxonomy" id="886738"/>
    <lineage>
        <taxon>Archaea</taxon>
        <taxon>Nitrososphaerota</taxon>
        <taxon>Nitrososphaeria</taxon>
        <taxon>Nitrosopumilales</taxon>
        <taxon>Nitrosopumilaceae</taxon>
        <taxon>Nitrosarchaeum</taxon>
    </lineage>
</organism>
<dbReference type="Gene3D" id="1.20.1260.10">
    <property type="match status" value="1"/>
</dbReference>
<dbReference type="PRINTS" id="PR01346">
    <property type="entry name" value="HELNAPAPROT"/>
</dbReference>
<dbReference type="InterPro" id="IPR009078">
    <property type="entry name" value="Ferritin-like_SF"/>
</dbReference>
<keyword evidence="4" id="KW-0238">DNA-binding</keyword>
<dbReference type="PROSITE" id="PS00819">
    <property type="entry name" value="DPS_2"/>
    <property type="match status" value="1"/>
</dbReference>
<comment type="caution">
    <text evidence="4">The sequence shown here is derived from an EMBL/GenBank/DDBJ whole genome shotgun (WGS) entry which is preliminary data.</text>
</comment>
<dbReference type="InterPro" id="IPR002177">
    <property type="entry name" value="DPS_DNA-bd"/>
</dbReference>
<dbReference type="PATRIC" id="fig|886738.10.peg.331"/>
<accession>F3KII9</accession>
<dbReference type="GO" id="GO:0016722">
    <property type="term" value="F:oxidoreductase activity, acting on metal ions"/>
    <property type="evidence" value="ECO:0007669"/>
    <property type="project" value="InterPro"/>
</dbReference>
<name>F3KII9_9ARCH</name>
<dbReference type="InterPro" id="IPR012347">
    <property type="entry name" value="Ferritin-like"/>
</dbReference>
<sequence length="168" mass="19488">MAQKNDTIIEKNLNIGIVQQDREAVVSLLTSLLADEYVLYTKTRNYHWNVVSPHFNDYHKFFEGQYTEIAVFIDDVAERIRQLGGKAIATLDELKSHTRLKEHPGQYPTDKMMFSNLAEDHESLIRNLRLDLKKSDESFHDMGTSDFLTGLMENHEKMLWMIRATAPS</sequence>
<dbReference type="InterPro" id="IPR008331">
    <property type="entry name" value="Ferritin_DPS_dom"/>
</dbReference>
<comment type="similarity">
    <text evidence="1 2">Belongs to the Dps family.</text>
</comment>
<evidence type="ECO:0000256" key="2">
    <source>
        <dbReference type="RuleBase" id="RU003875"/>
    </source>
</evidence>
<dbReference type="PANTHER" id="PTHR42932">
    <property type="entry name" value="GENERAL STRESS PROTEIN 20U"/>
    <property type="match status" value="1"/>
</dbReference>
<evidence type="ECO:0000256" key="1">
    <source>
        <dbReference type="ARBA" id="ARBA00009497"/>
    </source>
</evidence>
<evidence type="ECO:0000313" key="4">
    <source>
        <dbReference type="EMBL" id="EGG42822.1"/>
    </source>
</evidence>
<dbReference type="SUPFAM" id="SSF47240">
    <property type="entry name" value="Ferritin-like"/>
    <property type="match status" value="1"/>
</dbReference>
<dbReference type="PANTHER" id="PTHR42932:SF3">
    <property type="entry name" value="DNA PROTECTION DURING STARVATION PROTEIN"/>
    <property type="match status" value="1"/>
</dbReference>
<feature type="domain" description="Ferritin/DPS" evidence="3">
    <location>
        <begin position="28"/>
        <end position="164"/>
    </location>
</feature>
<dbReference type="CDD" id="cd01043">
    <property type="entry name" value="DPS"/>
    <property type="match status" value="1"/>
</dbReference>
<protein>
    <submittedName>
        <fullName evidence="4">DNA-binding ferritin-like protein (Oxidative damage protectant)</fullName>
    </submittedName>
</protein>
<dbReference type="AlphaFoldDB" id="F3KII9"/>
<dbReference type="InterPro" id="IPR023188">
    <property type="entry name" value="DPS_DNA-bd_CS"/>
</dbReference>
<dbReference type="HOGENOM" id="CLU_098183_2_1_2"/>
<dbReference type="PIRSF" id="PIRSF005900">
    <property type="entry name" value="Dps"/>
    <property type="match status" value="1"/>
</dbReference>